<comment type="similarity">
    <text evidence="1">Belongs to the TRIAP1/MDM35 family.</text>
</comment>
<evidence type="ECO:0000313" key="3">
    <source>
        <dbReference type="EMBL" id="CAH1737021.1"/>
    </source>
</evidence>
<gene>
    <name evidence="3" type="ORF">APHIGO_LOCUS10630</name>
</gene>
<dbReference type="EMBL" id="OU899037">
    <property type="protein sequence ID" value="CAH1737021.1"/>
    <property type="molecule type" value="Genomic_DNA"/>
</dbReference>
<evidence type="ECO:0008006" key="5">
    <source>
        <dbReference type="Google" id="ProtNLM"/>
    </source>
</evidence>
<dbReference type="InterPro" id="IPR007918">
    <property type="entry name" value="MDM35_apoptosis"/>
</dbReference>
<evidence type="ECO:0000313" key="4">
    <source>
        <dbReference type="Proteomes" id="UP001154329"/>
    </source>
</evidence>
<dbReference type="Pfam" id="PF05254">
    <property type="entry name" value="UPF0203"/>
    <property type="match status" value="1"/>
</dbReference>
<name>A0A9P0NSQ1_APHGO</name>
<dbReference type="Proteomes" id="UP001154329">
    <property type="component" value="Chromosome 4"/>
</dbReference>
<accession>A0A9P0NSQ1</accession>
<sequence length="62" mass="7591">MFRLEIKCSWFTECYMKGDYDDKRCAKKFEEYQKCLREGMQLHALDIEDVLKPYLGTERMKK</sequence>
<keyword evidence="4" id="KW-1185">Reference proteome</keyword>
<reference evidence="3" key="2">
    <citation type="submission" date="2022-10" db="EMBL/GenBank/DDBJ databases">
        <authorList>
            <consortium name="ENA_rothamsted_submissions"/>
            <consortium name="culmorum"/>
            <person name="King R."/>
        </authorList>
    </citation>
    <scope>NUCLEOTIDE SEQUENCE</scope>
</reference>
<dbReference type="InterPro" id="IPR009069">
    <property type="entry name" value="Cys_alpha_HP_mot_SF"/>
</dbReference>
<proteinExistence type="inferred from homology"/>
<protein>
    <recommendedName>
        <fullName evidence="5">CHCH domain-containing protein</fullName>
    </recommendedName>
</protein>
<evidence type="ECO:0000256" key="1">
    <source>
        <dbReference type="ARBA" id="ARBA00006196"/>
    </source>
</evidence>
<keyword evidence="2" id="KW-1015">Disulfide bond</keyword>
<organism evidence="3 4">
    <name type="scientific">Aphis gossypii</name>
    <name type="common">Cotton aphid</name>
    <dbReference type="NCBI Taxonomy" id="80765"/>
    <lineage>
        <taxon>Eukaryota</taxon>
        <taxon>Metazoa</taxon>
        <taxon>Ecdysozoa</taxon>
        <taxon>Arthropoda</taxon>
        <taxon>Hexapoda</taxon>
        <taxon>Insecta</taxon>
        <taxon>Pterygota</taxon>
        <taxon>Neoptera</taxon>
        <taxon>Paraneoptera</taxon>
        <taxon>Hemiptera</taxon>
        <taxon>Sternorrhyncha</taxon>
        <taxon>Aphidomorpha</taxon>
        <taxon>Aphidoidea</taxon>
        <taxon>Aphididae</taxon>
        <taxon>Aphidini</taxon>
        <taxon>Aphis</taxon>
        <taxon>Aphis</taxon>
    </lineage>
</organism>
<dbReference type="SUPFAM" id="SSF47072">
    <property type="entry name" value="Cysteine alpha-hairpin motif"/>
    <property type="match status" value="1"/>
</dbReference>
<reference evidence="3" key="1">
    <citation type="submission" date="2022-02" db="EMBL/GenBank/DDBJ databases">
        <authorList>
            <person name="King R."/>
        </authorList>
    </citation>
    <scope>NUCLEOTIDE SEQUENCE</scope>
</reference>
<dbReference type="AlphaFoldDB" id="A0A9P0NSQ1"/>
<evidence type="ECO:0000256" key="2">
    <source>
        <dbReference type="ARBA" id="ARBA00023157"/>
    </source>
</evidence>